<accession>A0A656K4Z4</accession>
<dbReference type="GO" id="GO:0046872">
    <property type="term" value="F:metal ion binding"/>
    <property type="evidence" value="ECO:0007669"/>
    <property type="project" value="UniProtKB-KW"/>
</dbReference>
<feature type="non-terminal residue" evidence="14">
    <location>
        <position position="264"/>
    </location>
</feature>
<keyword evidence="9" id="KW-0460">Magnesium</keyword>
<dbReference type="PANTHER" id="PTHR10099">
    <property type="entry name" value="PHOSPHORIBOSYLFORMYLGLYCINAMIDINE SYNTHASE"/>
    <property type="match status" value="1"/>
</dbReference>
<evidence type="ECO:0000256" key="10">
    <source>
        <dbReference type="ARBA" id="ARBA00022962"/>
    </source>
</evidence>
<evidence type="ECO:0000256" key="12">
    <source>
        <dbReference type="ARBA" id="ARBA00032632"/>
    </source>
</evidence>
<dbReference type="InterPro" id="IPR029062">
    <property type="entry name" value="Class_I_gatase-like"/>
</dbReference>
<protein>
    <recommendedName>
        <fullName evidence="3">phosphoribosylformylglycinamidine synthase</fullName>
        <ecNumber evidence="3">6.3.5.3</ecNumber>
    </recommendedName>
    <alternativeName>
        <fullName evidence="12">Formylglycinamide ribonucleotide amidotransferase</fullName>
    </alternativeName>
    <alternativeName>
        <fullName evidence="11">Formylglycinamide ribotide amidotransferase</fullName>
    </alternativeName>
</protein>
<dbReference type="AlphaFoldDB" id="A0A656K4Z4"/>
<keyword evidence="4 14" id="KW-0436">Ligase</keyword>
<gene>
    <name evidence="14" type="ORF">A245_01281</name>
</gene>
<proteinExistence type="inferred from homology"/>
<keyword evidence="8" id="KW-0067">ATP-binding</keyword>
<dbReference type="SUPFAM" id="SSF52317">
    <property type="entry name" value="Class I glutamine amidotransferase-like"/>
    <property type="match status" value="1"/>
</dbReference>
<evidence type="ECO:0000256" key="11">
    <source>
        <dbReference type="ARBA" id="ARBA00029823"/>
    </source>
</evidence>
<evidence type="ECO:0000256" key="5">
    <source>
        <dbReference type="ARBA" id="ARBA00022723"/>
    </source>
</evidence>
<dbReference type="GO" id="GO:0006164">
    <property type="term" value="P:purine nucleotide biosynthetic process"/>
    <property type="evidence" value="ECO:0007669"/>
    <property type="project" value="UniProtKB-KW"/>
</dbReference>
<feature type="non-terminal residue" evidence="14">
    <location>
        <position position="1"/>
    </location>
</feature>
<comment type="catalytic activity">
    <reaction evidence="13">
        <text>N(2)-formyl-N(1)-(5-phospho-beta-D-ribosyl)glycinamide + L-glutamine + ATP + H2O = 2-formamido-N(1)-(5-O-phospho-beta-D-ribosyl)acetamidine + L-glutamate + ADP + phosphate + H(+)</text>
        <dbReference type="Rhea" id="RHEA:17129"/>
        <dbReference type="ChEBI" id="CHEBI:15377"/>
        <dbReference type="ChEBI" id="CHEBI:15378"/>
        <dbReference type="ChEBI" id="CHEBI:29985"/>
        <dbReference type="ChEBI" id="CHEBI:30616"/>
        <dbReference type="ChEBI" id="CHEBI:43474"/>
        <dbReference type="ChEBI" id="CHEBI:58359"/>
        <dbReference type="ChEBI" id="CHEBI:147286"/>
        <dbReference type="ChEBI" id="CHEBI:147287"/>
        <dbReference type="ChEBI" id="CHEBI:456216"/>
        <dbReference type="EC" id="6.3.5.3"/>
    </reaction>
</comment>
<keyword evidence="6" id="KW-0547">Nucleotide-binding</keyword>
<keyword evidence="5" id="KW-0479">Metal-binding</keyword>
<evidence type="ECO:0000256" key="8">
    <source>
        <dbReference type="ARBA" id="ARBA00022840"/>
    </source>
</evidence>
<evidence type="ECO:0000256" key="4">
    <source>
        <dbReference type="ARBA" id="ARBA00022598"/>
    </source>
</evidence>
<keyword evidence="10" id="KW-0315">Glutamine amidotransferase</keyword>
<comment type="pathway">
    <text evidence="1">Purine metabolism; IMP biosynthesis via de novo pathway; 5-amino-1-(5-phospho-D-ribosyl)imidazole from N(2)-formyl-N(1)-(5-phospho-D-ribosyl)glycinamide: step 1/2.</text>
</comment>
<evidence type="ECO:0000313" key="14">
    <source>
        <dbReference type="EMBL" id="EPN69836.1"/>
    </source>
</evidence>
<reference evidence="14 15" key="1">
    <citation type="journal article" date="2013" name="PLoS Pathog.">
        <title>Genomic analysis of the Kiwifruit pathogen Pseudomonas syringae pv. actinidiae provides insight into the origins of an emergent plant disease.</title>
        <authorList>
            <person name="McCann H.C."/>
            <person name="Rikkerink E.H."/>
            <person name="Bertels F."/>
            <person name="Fiers M."/>
            <person name="Lu A."/>
            <person name="Rees-George J."/>
            <person name="Andersen M.T."/>
            <person name="Gleave A.P."/>
            <person name="Haubold B."/>
            <person name="Wohlers M.W."/>
            <person name="Guttman D.S."/>
            <person name="Wang P.W."/>
            <person name="Straub C."/>
            <person name="Vanneste J.L."/>
            <person name="Rainey P.B."/>
            <person name="Templeton M.D."/>
        </authorList>
    </citation>
    <scope>NUCLEOTIDE SEQUENCE [LARGE SCALE GENOMIC DNA]</scope>
    <source>
        <strain evidence="14 15">ICMP 19096</strain>
    </source>
</reference>
<evidence type="ECO:0000256" key="3">
    <source>
        <dbReference type="ARBA" id="ARBA00012747"/>
    </source>
</evidence>
<comment type="caution">
    <text evidence="14">The sequence shown here is derived from an EMBL/GenBank/DDBJ whole genome shotgun (WGS) entry which is preliminary data.</text>
</comment>
<organism evidence="14 15">
    <name type="scientific">Pseudomonas syringae pv. actinidiae ICMP 19096</name>
    <dbReference type="NCBI Taxonomy" id="1194405"/>
    <lineage>
        <taxon>Bacteria</taxon>
        <taxon>Pseudomonadati</taxon>
        <taxon>Pseudomonadota</taxon>
        <taxon>Gammaproteobacteria</taxon>
        <taxon>Pseudomonadales</taxon>
        <taxon>Pseudomonadaceae</taxon>
        <taxon>Pseudomonas</taxon>
        <taxon>Pseudomonas syringae</taxon>
    </lineage>
</organism>
<dbReference type="EMBL" id="AOKF01000092">
    <property type="protein sequence ID" value="EPN69836.1"/>
    <property type="molecule type" value="Genomic_DNA"/>
</dbReference>
<dbReference type="Pfam" id="PF13507">
    <property type="entry name" value="GATase_5"/>
    <property type="match status" value="1"/>
</dbReference>
<sequence>QWAETSYQIQRLRDNAECADQEFDALLEEDNPGLTVKLGFDVNEDIAAPYIKTGVRPQVAVLREQGVNGQVEMAAAFDRAGFNAIDVHMSDILAGRVDLNDFKGMVACGGFSYGDVLGAGEGWAKSALFNSRARDAFQGFFERSDSFTLGVCNGCQMLSNLHELIPGSEFWPHFVRNRSEQFEARVAMVQVQESASIFLQGMAGSRMPIAIAHGEGHAEFRNDDALLEADVSGTVALRFVDNHGKVTESYPANPNGSPRGIGGM</sequence>
<dbReference type="Gene3D" id="3.40.50.880">
    <property type="match status" value="1"/>
</dbReference>
<dbReference type="PANTHER" id="PTHR10099:SF1">
    <property type="entry name" value="PHOSPHORIBOSYLFORMYLGLYCINAMIDINE SYNTHASE"/>
    <property type="match status" value="1"/>
</dbReference>
<dbReference type="EC" id="6.3.5.3" evidence="3"/>
<dbReference type="GO" id="GO:0004642">
    <property type="term" value="F:phosphoribosylformylglycinamidine synthase activity"/>
    <property type="evidence" value="ECO:0007669"/>
    <property type="project" value="UniProtKB-EC"/>
</dbReference>
<comment type="similarity">
    <text evidence="2">In the N-terminal section; belongs to the FGAMS family.</text>
</comment>
<evidence type="ECO:0000256" key="9">
    <source>
        <dbReference type="ARBA" id="ARBA00022842"/>
    </source>
</evidence>
<dbReference type="Proteomes" id="UP000018849">
    <property type="component" value="Unassembled WGS sequence"/>
</dbReference>
<evidence type="ECO:0000256" key="1">
    <source>
        <dbReference type="ARBA" id="ARBA00004920"/>
    </source>
</evidence>
<evidence type="ECO:0000313" key="15">
    <source>
        <dbReference type="Proteomes" id="UP000018849"/>
    </source>
</evidence>
<keyword evidence="7" id="KW-0658">Purine biosynthesis</keyword>
<evidence type="ECO:0000256" key="7">
    <source>
        <dbReference type="ARBA" id="ARBA00022755"/>
    </source>
</evidence>
<name>A0A656K4Z4_PSESF</name>
<dbReference type="FunFam" id="3.40.50.880:FF:000008">
    <property type="entry name" value="Phosphoribosylformylglycinamidine synthase"/>
    <property type="match status" value="1"/>
</dbReference>
<dbReference type="GO" id="GO:0005524">
    <property type="term" value="F:ATP binding"/>
    <property type="evidence" value="ECO:0007669"/>
    <property type="project" value="UniProtKB-KW"/>
</dbReference>
<evidence type="ECO:0000256" key="13">
    <source>
        <dbReference type="ARBA" id="ARBA00052585"/>
    </source>
</evidence>
<evidence type="ECO:0000256" key="2">
    <source>
        <dbReference type="ARBA" id="ARBA00008608"/>
    </source>
</evidence>
<dbReference type="SMART" id="SM01211">
    <property type="entry name" value="GATase_5"/>
    <property type="match status" value="1"/>
</dbReference>
<dbReference type="GO" id="GO:0005737">
    <property type="term" value="C:cytoplasm"/>
    <property type="evidence" value="ECO:0007669"/>
    <property type="project" value="TreeGrafter"/>
</dbReference>
<evidence type="ECO:0000256" key="6">
    <source>
        <dbReference type="ARBA" id="ARBA00022741"/>
    </source>
</evidence>